<accession>A0A239N0A8</accession>
<dbReference type="PANTHER" id="PTHR43751">
    <property type="entry name" value="SULFATASE"/>
    <property type="match status" value="1"/>
</dbReference>
<dbReference type="Gene3D" id="3.30.1120.10">
    <property type="match status" value="1"/>
</dbReference>
<dbReference type="SUPFAM" id="SSF53649">
    <property type="entry name" value="Alkaline phosphatase-like"/>
    <property type="match status" value="1"/>
</dbReference>
<organism evidence="4 7">
    <name type="scientific">Pseudomonas delhiensis</name>
    <dbReference type="NCBI Taxonomy" id="366289"/>
    <lineage>
        <taxon>Bacteria</taxon>
        <taxon>Pseudomonadati</taxon>
        <taxon>Pseudomonadota</taxon>
        <taxon>Gammaproteobacteria</taxon>
        <taxon>Pseudomonadales</taxon>
        <taxon>Pseudomonadaceae</taxon>
        <taxon>Pseudomonas</taxon>
    </lineage>
</organism>
<evidence type="ECO:0000313" key="5">
    <source>
        <dbReference type="EMBL" id="SNT48386.1"/>
    </source>
</evidence>
<reference evidence="4 7" key="1">
    <citation type="submission" date="2016-10" db="EMBL/GenBank/DDBJ databases">
        <authorList>
            <person name="de Groot N.N."/>
        </authorList>
    </citation>
    <scope>NUCLEOTIDE SEQUENCE [LARGE SCALE GENOMIC DNA]</scope>
    <source>
        <strain evidence="4 7">CCM 7361</strain>
    </source>
</reference>
<feature type="region of interest" description="Disordered" evidence="1">
    <location>
        <begin position="1"/>
        <end position="20"/>
    </location>
</feature>
<dbReference type="EMBL" id="FZPC01000034">
    <property type="protein sequence ID" value="SNT48386.1"/>
    <property type="molecule type" value="Genomic_DNA"/>
</dbReference>
<dbReference type="PROSITE" id="PS51318">
    <property type="entry name" value="TAT"/>
    <property type="match status" value="1"/>
</dbReference>
<dbReference type="Proteomes" id="UP000198309">
    <property type="component" value="Unassembled WGS sequence"/>
</dbReference>
<evidence type="ECO:0000313" key="6">
    <source>
        <dbReference type="Proteomes" id="UP000198309"/>
    </source>
</evidence>
<dbReference type="InterPro" id="IPR006311">
    <property type="entry name" value="TAT_signal"/>
</dbReference>
<dbReference type="AlphaFoldDB" id="A0A239N0A8"/>
<dbReference type="InterPro" id="IPR017850">
    <property type="entry name" value="Alkaline_phosphatase_core_sf"/>
</dbReference>
<dbReference type="RefSeq" id="WP_244160995.1">
    <property type="nucleotide sequence ID" value="NZ_FNEC01000038.1"/>
</dbReference>
<gene>
    <name evidence="4" type="ORF">SAMN05216189_103817</name>
    <name evidence="5" type="ORF">SAMN06295949_13420</name>
</gene>
<dbReference type="EMBL" id="FNEC01000038">
    <property type="protein sequence ID" value="SDK44577.1"/>
    <property type="molecule type" value="Genomic_DNA"/>
</dbReference>
<keyword evidence="2" id="KW-0732">Signal</keyword>
<keyword evidence="6" id="KW-1185">Reference proteome</keyword>
<evidence type="ECO:0000259" key="3">
    <source>
        <dbReference type="Pfam" id="PF00884"/>
    </source>
</evidence>
<dbReference type="Proteomes" id="UP000199693">
    <property type="component" value="Unassembled WGS sequence"/>
</dbReference>
<feature type="domain" description="Sulfatase N-terminal" evidence="3">
    <location>
        <begin position="48"/>
        <end position="394"/>
    </location>
</feature>
<evidence type="ECO:0000256" key="1">
    <source>
        <dbReference type="SAM" id="MobiDB-lite"/>
    </source>
</evidence>
<dbReference type="Pfam" id="PF00884">
    <property type="entry name" value="Sulfatase"/>
    <property type="match status" value="1"/>
</dbReference>
<evidence type="ECO:0000313" key="4">
    <source>
        <dbReference type="EMBL" id="SDK44577.1"/>
    </source>
</evidence>
<dbReference type="CDD" id="cd16142">
    <property type="entry name" value="ARS_like"/>
    <property type="match status" value="1"/>
</dbReference>
<dbReference type="InterPro" id="IPR000917">
    <property type="entry name" value="Sulfatase_N"/>
</dbReference>
<dbReference type="PANTHER" id="PTHR43751:SF2">
    <property type="entry name" value="SULFATASE N-TERMINAL DOMAIN-CONTAINING PROTEIN"/>
    <property type="match status" value="1"/>
</dbReference>
<proteinExistence type="predicted"/>
<sequence length="547" mass="61046">MTEMPTRPQQGAAPSSPARRRRPLVRALLGLALSALLPALPAAAADKPNIVVIFGDDIGLWNLSAYSRGAMGYRTPNIDSIAKGGAIFSDHYAQPSCTAGRAAFITGQLPIRSGMTTVGQPGGMLGLKPQTVTLAEVLKPQGYTSGQFGKNHLGDRNEHLPTVHGFDEFFGNLYHLNTEEEPEDIDYPADPDFKKRYGPRGVLHCFATGAEQPGDDPRFGKWGRQRCEDTGPLTRKRMETVDQELIQASFRFMDKAVAEKKPFFAWINTTRMHVFTHTPDKYLQQCKQFTSGEDEHCAGMLQHDEDVGSVLKKLDDLGIADDTIVIYTTDNGPEHETYPFGATTPYRSTKMTTWEGGVRVPMMVRWPGHIPAGEELNGIQSHEDLFTTLAVAAGATDVRERLAKGDDFGTGVVKKNYIDGVDNLAYWEGKAGQSARHEIFYYAESRLQAVRLNQWKAHFYTRDGYYGATTTLEMPWLFNIRQDPFESYEQAPGPRANLMQKKSYVFHQMTDAIVAHLRTFKDFPPAQKGVSLSFDQLKEQILRQAEK</sequence>
<dbReference type="InterPro" id="IPR052701">
    <property type="entry name" value="GAG_Ulvan_Degrading_Sulfatases"/>
</dbReference>
<feature type="signal peptide" evidence="2">
    <location>
        <begin position="1"/>
        <end position="44"/>
    </location>
</feature>
<reference evidence="5 6" key="2">
    <citation type="submission" date="2017-06" db="EMBL/GenBank/DDBJ databases">
        <authorList>
            <person name="Varghese N."/>
            <person name="Submissions S."/>
        </authorList>
    </citation>
    <scope>NUCLEOTIDE SEQUENCE [LARGE SCALE GENOMIC DNA]</scope>
    <source>
        <strain evidence="5 6">RLD-1</strain>
    </source>
</reference>
<dbReference type="Gene3D" id="3.40.720.10">
    <property type="entry name" value="Alkaline Phosphatase, subunit A"/>
    <property type="match status" value="1"/>
</dbReference>
<feature type="chain" id="PRO_5030041057" evidence="2">
    <location>
        <begin position="45"/>
        <end position="547"/>
    </location>
</feature>
<evidence type="ECO:0000256" key="2">
    <source>
        <dbReference type="SAM" id="SignalP"/>
    </source>
</evidence>
<protein>
    <submittedName>
        <fullName evidence="4">Arylsulfatase</fullName>
    </submittedName>
</protein>
<dbReference type="Pfam" id="PF14707">
    <property type="entry name" value="Sulfatase_C"/>
    <property type="match status" value="1"/>
</dbReference>
<evidence type="ECO:0000313" key="7">
    <source>
        <dbReference type="Proteomes" id="UP000199693"/>
    </source>
</evidence>
<name>A0A239N0A8_9PSED</name>